<keyword evidence="2" id="KW-1185">Reference proteome</keyword>
<evidence type="ECO:0000313" key="2">
    <source>
        <dbReference type="Proteomes" id="UP000316008"/>
    </source>
</evidence>
<name>A0A556N7T0_9FLAO</name>
<accession>A0A556N7T0</accession>
<dbReference type="Proteomes" id="UP000316008">
    <property type="component" value="Unassembled WGS sequence"/>
</dbReference>
<proteinExistence type="predicted"/>
<gene>
    <name evidence="1" type="ORF">FO442_03575</name>
</gene>
<protein>
    <recommendedName>
        <fullName evidence="3">Lipoprotein</fullName>
    </recommendedName>
</protein>
<sequence>MKNKLILGSIVLLFAYACGSGEEKREVATVEEQETVDAANVNYNIPSPSEQFALISKMDAVKNTKILHDPALADKYSNSSQKALNFGVYTADVAYLTSFNETNKYLSYFGKLEKLGSDIGVAQVFGNELGELAKKWDGNADSLFKLSDDVYNRTFQRLIEIDKGDELSLMLVGGWIESMHLMIGSSKGFGKSPKLDQALADQKLVAENLLEFLVSYQDNESVKEYSADIEEILKVYEQLDCNSGETQVQNSNGKLTFSGGDSCKMTQKCFDNLSKKIMEIRTKIITA</sequence>
<evidence type="ECO:0000313" key="1">
    <source>
        <dbReference type="EMBL" id="TSJ48232.1"/>
    </source>
</evidence>
<dbReference type="RefSeq" id="WP_144331767.1">
    <property type="nucleotide sequence ID" value="NZ_VLPL01000001.1"/>
</dbReference>
<organism evidence="1 2">
    <name type="scientific">Fluviicola chungangensis</name>
    <dbReference type="NCBI Taxonomy" id="2597671"/>
    <lineage>
        <taxon>Bacteria</taxon>
        <taxon>Pseudomonadati</taxon>
        <taxon>Bacteroidota</taxon>
        <taxon>Flavobacteriia</taxon>
        <taxon>Flavobacteriales</taxon>
        <taxon>Crocinitomicaceae</taxon>
        <taxon>Fluviicola</taxon>
    </lineage>
</organism>
<reference evidence="1 2" key="1">
    <citation type="submission" date="2019-07" db="EMBL/GenBank/DDBJ databases">
        <authorList>
            <person name="Huq M.A."/>
        </authorList>
    </citation>
    <scope>NUCLEOTIDE SEQUENCE [LARGE SCALE GENOMIC DNA]</scope>
    <source>
        <strain evidence="1 2">MAH-3</strain>
    </source>
</reference>
<dbReference type="OrthoDB" id="1116284at2"/>
<dbReference type="PROSITE" id="PS51257">
    <property type="entry name" value="PROKAR_LIPOPROTEIN"/>
    <property type="match status" value="1"/>
</dbReference>
<evidence type="ECO:0008006" key="3">
    <source>
        <dbReference type="Google" id="ProtNLM"/>
    </source>
</evidence>
<dbReference type="EMBL" id="VLPL01000001">
    <property type="protein sequence ID" value="TSJ48232.1"/>
    <property type="molecule type" value="Genomic_DNA"/>
</dbReference>
<comment type="caution">
    <text evidence="1">The sequence shown here is derived from an EMBL/GenBank/DDBJ whole genome shotgun (WGS) entry which is preliminary data.</text>
</comment>
<dbReference type="AlphaFoldDB" id="A0A556N7T0"/>